<sequence>MRLGPGQGRTKEYTPPAAAGSKGDNGARNTEEIAGADPKTWVHGQYTQPDRAVVRSGPVGSFTTESGIRGGLGTVWSAGVEKSKECATDGKAMTFAFKNAQGDLVPWSFYGAEDVSGEVPEATVRQIAATVQFAEDPSDS</sequence>
<name>A0ABW4ILA4_9ACTN</name>
<protein>
    <recommendedName>
        <fullName evidence="2">DUF8017 domain-containing protein</fullName>
    </recommendedName>
</protein>
<comment type="caution">
    <text evidence="3">The sequence shown here is derived from an EMBL/GenBank/DDBJ whole genome shotgun (WGS) entry which is preliminary data.</text>
</comment>
<organism evidence="3 4">
    <name type="scientific">Streptomyces caeni</name>
    <dbReference type="NCBI Taxonomy" id="2307231"/>
    <lineage>
        <taxon>Bacteria</taxon>
        <taxon>Bacillati</taxon>
        <taxon>Actinomycetota</taxon>
        <taxon>Actinomycetes</taxon>
        <taxon>Kitasatosporales</taxon>
        <taxon>Streptomycetaceae</taxon>
        <taxon>Streptomyces</taxon>
    </lineage>
</organism>
<keyword evidence="4" id="KW-1185">Reference proteome</keyword>
<evidence type="ECO:0000313" key="4">
    <source>
        <dbReference type="Proteomes" id="UP001597261"/>
    </source>
</evidence>
<reference evidence="4" key="1">
    <citation type="journal article" date="2019" name="Int. J. Syst. Evol. Microbiol.">
        <title>The Global Catalogue of Microorganisms (GCM) 10K type strain sequencing project: providing services to taxonomists for standard genome sequencing and annotation.</title>
        <authorList>
            <consortium name="The Broad Institute Genomics Platform"/>
            <consortium name="The Broad Institute Genome Sequencing Center for Infectious Disease"/>
            <person name="Wu L."/>
            <person name="Ma J."/>
        </authorList>
    </citation>
    <scope>NUCLEOTIDE SEQUENCE [LARGE SCALE GENOMIC DNA]</scope>
    <source>
        <strain evidence="4">CGMCC 1.12470</strain>
    </source>
</reference>
<feature type="domain" description="DUF8017" evidence="2">
    <location>
        <begin position="14"/>
        <end position="132"/>
    </location>
</feature>
<accession>A0ABW4ILA4</accession>
<dbReference type="RefSeq" id="WP_381078303.1">
    <property type="nucleotide sequence ID" value="NZ_JBHUDX010000009.1"/>
</dbReference>
<evidence type="ECO:0000256" key="1">
    <source>
        <dbReference type="SAM" id="MobiDB-lite"/>
    </source>
</evidence>
<proteinExistence type="predicted"/>
<feature type="region of interest" description="Disordered" evidence="1">
    <location>
        <begin position="1"/>
        <end position="43"/>
    </location>
</feature>
<dbReference type="InterPro" id="IPR058330">
    <property type="entry name" value="DUF8017"/>
</dbReference>
<gene>
    <name evidence="3" type="ORF">ACFSL4_03575</name>
</gene>
<evidence type="ECO:0000259" key="2">
    <source>
        <dbReference type="Pfam" id="PF26056"/>
    </source>
</evidence>
<dbReference type="EMBL" id="JBHUDX010000009">
    <property type="protein sequence ID" value="MFD1657336.1"/>
    <property type="molecule type" value="Genomic_DNA"/>
</dbReference>
<dbReference type="Pfam" id="PF26056">
    <property type="entry name" value="DUF8017"/>
    <property type="match status" value="1"/>
</dbReference>
<evidence type="ECO:0000313" key="3">
    <source>
        <dbReference type="EMBL" id="MFD1657336.1"/>
    </source>
</evidence>
<dbReference type="Proteomes" id="UP001597261">
    <property type="component" value="Unassembled WGS sequence"/>
</dbReference>